<accession>A0A7C1CV83</accession>
<dbReference type="GO" id="GO:0051539">
    <property type="term" value="F:4 iron, 4 sulfur cluster binding"/>
    <property type="evidence" value="ECO:0007669"/>
    <property type="project" value="UniProtKB-KW"/>
</dbReference>
<dbReference type="InterPro" id="IPR023404">
    <property type="entry name" value="rSAM_horseshoe"/>
</dbReference>
<dbReference type="GO" id="GO:0046872">
    <property type="term" value="F:metal ion binding"/>
    <property type="evidence" value="ECO:0007669"/>
    <property type="project" value="UniProtKB-KW"/>
</dbReference>
<evidence type="ECO:0000256" key="4">
    <source>
        <dbReference type="ARBA" id="ARBA00022723"/>
    </source>
</evidence>
<dbReference type="InterPro" id="IPR058240">
    <property type="entry name" value="rSAM_sf"/>
</dbReference>
<dbReference type="PANTHER" id="PTHR11135">
    <property type="entry name" value="HISTONE ACETYLTRANSFERASE-RELATED"/>
    <property type="match status" value="1"/>
</dbReference>
<dbReference type="Pfam" id="PF16199">
    <property type="entry name" value="Radical_SAM_C"/>
    <property type="match status" value="1"/>
</dbReference>
<evidence type="ECO:0000256" key="3">
    <source>
        <dbReference type="ARBA" id="ARBA00022691"/>
    </source>
</evidence>
<dbReference type="GO" id="GO:0005737">
    <property type="term" value="C:cytoplasm"/>
    <property type="evidence" value="ECO:0007669"/>
    <property type="project" value="TreeGrafter"/>
</dbReference>
<keyword evidence="3" id="KW-0949">S-adenosyl-L-methionine</keyword>
<evidence type="ECO:0000256" key="6">
    <source>
        <dbReference type="ARBA" id="ARBA00023014"/>
    </source>
</evidence>
<dbReference type="InterPro" id="IPR039661">
    <property type="entry name" value="ELP3"/>
</dbReference>
<dbReference type="SFLD" id="SFLDS00029">
    <property type="entry name" value="Radical_SAM"/>
    <property type="match status" value="1"/>
</dbReference>
<keyword evidence="6" id="KW-0411">Iron-sulfur</keyword>
<dbReference type="CDD" id="cd01335">
    <property type="entry name" value="Radical_SAM"/>
    <property type="match status" value="1"/>
</dbReference>
<dbReference type="Gene3D" id="3.80.30.20">
    <property type="entry name" value="tm_1862 like domain"/>
    <property type="match status" value="1"/>
</dbReference>
<evidence type="ECO:0000256" key="1">
    <source>
        <dbReference type="ARBA" id="ARBA00001966"/>
    </source>
</evidence>
<dbReference type="Proteomes" id="UP000886198">
    <property type="component" value="Unassembled WGS sequence"/>
</dbReference>
<evidence type="ECO:0000313" key="8">
    <source>
        <dbReference type="EMBL" id="HDP77838.1"/>
    </source>
</evidence>
<evidence type="ECO:0000256" key="2">
    <source>
        <dbReference type="ARBA" id="ARBA00022485"/>
    </source>
</evidence>
<evidence type="ECO:0000256" key="5">
    <source>
        <dbReference type="ARBA" id="ARBA00023004"/>
    </source>
</evidence>
<dbReference type="GO" id="GO:0002926">
    <property type="term" value="P:tRNA wobble base 5-methoxycarbonylmethyl-2-thiouridinylation"/>
    <property type="evidence" value="ECO:0007669"/>
    <property type="project" value="TreeGrafter"/>
</dbReference>
<dbReference type="SMART" id="SM00729">
    <property type="entry name" value="Elp3"/>
    <property type="match status" value="1"/>
</dbReference>
<dbReference type="SFLD" id="SFLDG01082">
    <property type="entry name" value="B12-binding_domain_containing"/>
    <property type="match status" value="1"/>
</dbReference>
<dbReference type="InterPro" id="IPR032432">
    <property type="entry name" value="Radical_SAM_C"/>
</dbReference>
<reference evidence="8" key="1">
    <citation type="journal article" date="2020" name="mSystems">
        <title>Genome- and Community-Level Interaction Insights into Carbon Utilization and Element Cycling Functions of Hydrothermarchaeota in Hydrothermal Sediment.</title>
        <authorList>
            <person name="Zhou Z."/>
            <person name="Liu Y."/>
            <person name="Xu W."/>
            <person name="Pan J."/>
            <person name="Luo Z.H."/>
            <person name="Li M."/>
        </authorList>
    </citation>
    <scope>NUCLEOTIDE SEQUENCE [LARGE SCALE GENOMIC DNA]</scope>
    <source>
        <strain evidence="8">SpSt-1179</strain>
    </source>
</reference>
<feature type="domain" description="Radical SAM core" evidence="7">
    <location>
        <begin position="1"/>
        <end position="226"/>
    </location>
</feature>
<comment type="caution">
    <text evidence="8">The sequence shown here is derived from an EMBL/GenBank/DDBJ whole genome shotgun (WGS) entry which is preliminary data.</text>
</comment>
<dbReference type="SUPFAM" id="SSF102114">
    <property type="entry name" value="Radical SAM enzymes"/>
    <property type="match status" value="1"/>
</dbReference>
<name>A0A7C1CV83_9BACT</name>
<dbReference type="PROSITE" id="PS51918">
    <property type="entry name" value="RADICAL_SAM"/>
    <property type="match status" value="1"/>
</dbReference>
<dbReference type="GO" id="GO:0003824">
    <property type="term" value="F:catalytic activity"/>
    <property type="evidence" value="ECO:0007669"/>
    <property type="project" value="InterPro"/>
</dbReference>
<protein>
    <submittedName>
        <fullName evidence="8">Radical SAM protein</fullName>
    </submittedName>
</protein>
<gene>
    <name evidence="8" type="ORF">ENN47_06600</name>
</gene>
<keyword evidence="5" id="KW-0408">Iron</keyword>
<comment type="cofactor">
    <cofactor evidence="1">
        <name>[4Fe-4S] cluster</name>
        <dbReference type="ChEBI" id="CHEBI:49883"/>
    </cofactor>
</comment>
<dbReference type="Pfam" id="PF04055">
    <property type="entry name" value="Radical_SAM"/>
    <property type="match status" value="1"/>
</dbReference>
<dbReference type="AlphaFoldDB" id="A0A7C1CV83"/>
<dbReference type="InterPro" id="IPR007197">
    <property type="entry name" value="rSAM"/>
</dbReference>
<dbReference type="InterPro" id="IPR006638">
    <property type="entry name" value="Elp3/MiaA/NifB-like_rSAM"/>
</dbReference>
<keyword evidence="4" id="KW-0479">Metal-binding</keyword>
<keyword evidence="2" id="KW-0004">4Fe-4S</keyword>
<proteinExistence type="predicted"/>
<dbReference type="EMBL" id="DSBT01000178">
    <property type="protein sequence ID" value="HDP77838.1"/>
    <property type="molecule type" value="Genomic_DNA"/>
</dbReference>
<sequence length="337" mass="38088">MNIIPIFVPHEGCRTRCTFCNEYSATGVRKLPDMEEVLSTVKRYRGYFRNPDETELAFYGGTFTGTGQQQVYLDVAEELVQKGLIKGIRFSTSPEQISEEMIGLLNSTSISFVELGVQSFDDDLLKSCRRNHGSREVYEAADRLRSNGIAFGIHLMTGLPGDTEEKDIYSTLEAIRVGASSVRIHPLVVLKGSLLEGEYLHRRFAPQGLEESIEIVWKMYLLLLLADVKVSRVGICIYGKQIENVVAGPFHPAFGELVRDRLMLEVIRRCCKGRDRYALKLDRKYRRWFTGHKKAVLESASGEGIPIGFCDDGEDIDIPLYMKLIGEEILREAYAKT</sequence>
<evidence type="ECO:0000259" key="7">
    <source>
        <dbReference type="PROSITE" id="PS51918"/>
    </source>
</evidence>
<dbReference type="SFLD" id="SFLDG01086">
    <property type="entry name" value="elongater_protein-like"/>
    <property type="match status" value="1"/>
</dbReference>
<dbReference type="PANTHER" id="PTHR11135:SF0">
    <property type="entry name" value="ELONGATOR COMPLEX PROTEIN 3"/>
    <property type="match status" value="1"/>
</dbReference>
<organism evidence="8">
    <name type="scientific">Mesotoga infera</name>
    <dbReference type="NCBI Taxonomy" id="1236046"/>
    <lineage>
        <taxon>Bacteria</taxon>
        <taxon>Thermotogati</taxon>
        <taxon>Thermotogota</taxon>
        <taxon>Thermotogae</taxon>
        <taxon>Kosmotogales</taxon>
        <taxon>Kosmotogaceae</taxon>
        <taxon>Mesotoga</taxon>
    </lineage>
</organism>